<gene>
    <name evidence="3" type="ORF">ETSY2_39290</name>
</gene>
<dbReference type="Proteomes" id="UP000019140">
    <property type="component" value="Unassembled WGS sequence"/>
</dbReference>
<name>W4LRJ2_9BACT</name>
<comment type="caution">
    <text evidence="3">The sequence shown here is derived from an EMBL/GenBank/DDBJ whole genome shotgun (WGS) entry which is preliminary data.</text>
</comment>
<keyword evidence="2" id="KW-0472">Membrane</keyword>
<dbReference type="AlphaFoldDB" id="W4LRJ2"/>
<feature type="compositionally biased region" description="Basic and acidic residues" evidence="1">
    <location>
        <begin position="54"/>
        <end position="73"/>
    </location>
</feature>
<organism evidence="3 4">
    <name type="scientific">Candidatus Entotheonella gemina</name>
    <dbReference type="NCBI Taxonomy" id="1429439"/>
    <lineage>
        <taxon>Bacteria</taxon>
        <taxon>Pseudomonadati</taxon>
        <taxon>Nitrospinota/Tectimicrobiota group</taxon>
        <taxon>Candidatus Tectimicrobiota</taxon>
        <taxon>Candidatus Entotheonellia</taxon>
        <taxon>Candidatus Entotheonellales</taxon>
        <taxon>Candidatus Entotheonellaceae</taxon>
        <taxon>Candidatus Entotheonella</taxon>
    </lineage>
</organism>
<keyword evidence="2" id="KW-0812">Transmembrane</keyword>
<dbReference type="Gene3D" id="3.90.20.10">
    <property type="match status" value="1"/>
</dbReference>
<keyword evidence="4" id="KW-1185">Reference proteome</keyword>
<feature type="transmembrane region" description="Helical" evidence="2">
    <location>
        <begin position="87"/>
        <end position="108"/>
    </location>
</feature>
<keyword evidence="2" id="KW-1133">Transmembrane helix</keyword>
<evidence type="ECO:0000256" key="2">
    <source>
        <dbReference type="SAM" id="Phobius"/>
    </source>
</evidence>
<accession>W4LRJ2</accession>
<evidence type="ECO:0000313" key="3">
    <source>
        <dbReference type="EMBL" id="ETX00326.1"/>
    </source>
</evidence>
<evidence type="ECO:0000313" key="4">
    <source>
        <dbReference type="Proteomes" id="UP000019140"/>
    </source>
</evidence>
<protein>
    <submittedName>
        <fullName evidence="3">Uncharacterized protein</fullName>
    </submittedName>
</protein>
<dbReference type="HOGENOM" id="CLU_2153735_0_0_7"/>
<feature type="region of interest" description="Disordered" evidence="1">
    <location>
        <begin position="44"/>
        <end position="74"/>
    </location>
</feature>
<evidence type="ECO:0000256" key="1">
    <source>
        <dbReference type="SAM" id="MobiDB-lite"/>
    </source>
</evidence>
<sequence>MVELRLELGNSLASLDKRTELIAQDLMALRREMNERFDRLNERFDQLSQQITNSRDETRRENSDLRQDSREQRQQMQVFRTNTQRQLWVIVLVVAAAIVTGVVKLVFFPTS</sequence>
<reference evidence="3 4" key="1">
    <citation type="journal article" date="2014" name="Nature">
        <title>An environmental bacterial taxon with a large and distinct metabolic repertoire.</title>
        <authorList>
            <person name="Wilson M.C."/>
            <person name="Mori T."/>
            <person name="Ruckert C."/>
            <person name="Uria A.R."/>
            <person name="Helf M.J."/>
            <person name="Takada K."/>
            <person name="Gernert C."/>
            <person name="Steffens U.A."/>
            <person name="Heycke N."/>
            <person name="Schmitt S."/>
            <person name="Rinke C."/>
            <person name="Helfrich E.J."/>
            <person name="Brachmann A.O."/>
            <person name="Gurgui C."/>
            <person name="Wakimoto T."/>
            <person name="Kracht M."/>
            <person name="Crusemann M."/>
            <person name="Hentschel U."/>
            <person name="Abe I."/>
            <person name="Matsunaga S."/>
            <person name="Kalinowski J."/>
            <person name="Takeyama H."/>
            <person name="Piel J."/>
        </authorList>
    </citation>
    <scope>NUCLEOTIDE SEQUENCE [LARGE SCALE GENOMIC DNA]</scope>
    <source>
        <strain evidence="4">TSY2</strain>
    </source>
</reference>
<dbReference type="EMBL" id="AZHX01001740">
    <property type="protein sequence ID" value="ETX00326.1"/>
    <property type="molecule type" value="Genomic_DNA"/>
</dbReference>
<proteinExistence type="predicted"/>